<dbReference type="AlphaFoldDB" id="A0A0P1AHI5"/>
<dbReference type="OMA" id="ATNMMCK"/>
<feature type="domain" description="Reverse transcriptase Ty1/copia-type" evidence="1">
    <location>
        <begin position="2"/>
        <end position="155"/>
    </location>
</feature>
<dbReference type="SUPFAM" id="SSF56672">
    <property type="entry name" value="DNA/RNA polymerases"/>
    <property type="match status" value="1"/>
</dbReference>
<dbReference type="EMBL" id="CCYD01000519">
    <property type="protein sequence ID" value="CEG40444.1"/>
    <property type="molecule type" value="Genomic_DNA"/>
</dbReference>
<sequence length="157" mass="17488">MNSIRVVLAVVAAMGYVTEQLDVDTAFLNGKLKEEVYMEVPHSIVNATNMMCKLDKAIYGLRQAASAWNKTIHAVFLAMGFRSSGADQCVYVKVENGKYVYVCLYVDDMIIAAKTNKEIEDVKAALKKSFKMKELGTAIFILGMEIDHDRNGSTLMF</sequence>
<keyword evidence="3" id="KW-1185">Reference proteome</keyword>
<dbReference type="Proteomes" id="UP000054928">
    <property type="component" value="Unassembled WGS sequence"/>
</dbReference>
<evidence type="ECO:0000313" key="3">
    <source>
        <dbReference type="Proteomes" id="UP000054928"/>
    </source>
</evidence>
<organism evidence="2 3">
    <name type="scientific">Plasmopara halstedii</name>
    <name type="common">Downy mildew of sunflower</name>
    <dbReference type="NCBI Taxonomy" id="4781"/>
    <lineage>
        <taxon>Eukaryota</taxon>
        <taxon>Sar</taxon>
        <taxon>Stramenopiles</taxon>
        <taxon>Oomycota</taxon>
        <taxon>Peronosporomycetes</taxon>
        <taxon>Peronosporales</taxon>
        <taxon>Peronosporaceae</taxon>
        <taxon>Plasmopara</taxon>
    </lineage>
</organism>
<accession>A0A0P1AHI5</accession>
<proteinExistence type="predicted"/>
<evidence type="ECO:0000259" key="1">
    <source>
        <dbReference type="Pfam" id="PF07727"/>
    </source>
</evidence>
<dbReference type="Pfam" id="PF07727">
    <property type="entry name" value="RVT_2"/>
    <property type="match status" value="1"/>
</dbReference>
<dbReference type="OrthoDB" id="122169at2759"/>
<reference evidence="3" key="1">
    <citation type="submission" date="2014-09" db="EMBL/GenBank/DDBJ databases">
        <authorList>
            <person name="Sharma Rahul"/>
            <person name="Thines Marco"/>
        </authorList>
    </citation>
    <scope>NUCLEOTIDE SEQUENCE [LARGE SCALE GENOMIC DNA]</scope>
</reference>
<dbReference type="RefSeq" id="XP_024576813.1">
    <property type="nucleotide sequence ID" value="XM_024726102.1"/>
</dbReference>
<dbReference type="InterPro" id="IPR013103">
    <property type="entry name" value="RVT_2"/>
</dbReference>
<dbReference type="InterPro" id="IPR043502">
    <property type="entry name" value="DNA/RNA_pol_sf"/>
</dbReference>
<evidence type="ECO:0000313" key="2">
    <source>
        <dbReference type="EMBL" id="CEG40444.1"/>
    </source>
</evidence>
<dbReference type="GeneID" id="36405699"/>
<name>A0A0P1AHI5_PLAHL</name>
<protein>
    <submittedName>
        <fullName evidence="2">Polyprotein</fullName>
    </submittedName>
</protein>
<dbReference type="STRING" id="4781.A0A0P1AHI5"/>